<keyword evidence="1" id="KW-0805">Transcription regulation</keyword>
<dbReference type="GO" id="GO:0003700">
    <property type="term" value="F:DNA-binding transcription factor activity"/>
    <property type="evidence" value="ECO:0007669"/>
    <property type="project" value="InterPro"/>
</dbReference>
<gene>
    <name evidence="5" type="ORF">CES85_0584</name>
    <name evidence="6" type="ORF">F3W84_02735</name>
</gene>
<dbReference type="SUPFAM" id="SSF46689">
    <property type="entry name" value="Homeodomain-like"/>
    <property type="match status" value="1"/>
</dbReference>
<keyword evidence="2" id="KW-0238">DNA-binding</keyword>
<evidence type="ECO:0000256" key="3">
    <source>
        <dbReference type="ARBA" id="ARBA00023163"/>
    </source>
</evidence>
<dbReference type="InterPro" id="IPR050204">
    <property type="entry name" value="AraC_XylS_family_regulators"/>
</dbReference>
<dbReference type="EMBL" id="CP022604">
    <property type="protein sequence ID" value="ASV87180.1"/>
    <property type="molecule type" value="Genomic_DNA"/>
</dbReference>
<dbReference type="InterPro" id="IPR018060">
    <property type="entry name" value="HTH_AraC"/>
</dbReference>
<dbReference type="EMBL" id="VYXQ01000002">
    <property type="protein sequence ID" value="KAA9370569.1"/>
    <property type="molecule type" value="Genomic_DNA"/>
</dbReference>
<sequence length="343" mass="38129">MTKELFLSTDMVDAEIRDDFWRDAVKLFYEVSSLDDENKRGFIGTLRSYPFGNMLVGSTTFNSQHYERTTSIIAQSGLDHYVLQVMLAGTLSGDFNGVAVSAKPGDIFILDMAQVISSQAEAGARLTVIMPRQELEKLVGWRNLHGMILKAEAPTTQLLFEYLRGLNDVVQELSAMESIAAKDALLVLLASCIKGADKGSVENVPINLPIRNRILAYIDKNITNPLLGPHSIQQHFRMSRSHLYRAFEPDEGVAKVIRDKRLDLAYRIVIDKKGKAISLKEVAYRCGFHDGTQLTKAFKARFGLTPKEAREAQDPIPLQGDGGTLTIHEHLSLQAKKAGILQN</sequence>
<evidence type="ECO:0000313" key="6">
    <source>
        <dbReference type="EMBL" id="KAA9370569.1"/>
    </source>
</evidence>
<dbReference type="Gene3D" id="1.10.10.60">
    <property type="entry name" value="Homeodomain-like"/>
    <property type="match status" value="1"/>
</dbReference>
<keyword evidence="8" id="KW-1185">Reference proteome</keyword>
<evidence type="ECO:0000313" key="7">
    <source>
        <dbReference type="Proteomes" id="UP000215256"/>
    </source>
</evidence>
<dbReference type="SMART" id="SM00342">
    <property type="entry name" value="HTH_ARAC"/>
    <property type="match status" value="1"/>
</dbReference>
<dbReference type="Proteomes" id="UP000215256">
    <property type="component" value="Chromosome 1"/>
</dbReference>
<dbReference type="KEGG" id="och:CES85_0584"/>
<evidence type="ECO:0000259" key="4">
    <source>
        <dbReference type="PROSITE" id="PS01124"/>
    </source>
</evidence>
<dbReference type="AlphaFoldDB" id="A0A248UKW1"/>
<dbReference type="PROSITE" id="PS01124">
    <property type="entry name" value="HTH_ARAC_FAMILY_2"/>
    <property type="match status" value="1"/>
</dbReference>
<feature type="domain" description="HTH araC/xylS-type" evidence="4">
    <location>
        <begin position="212"/>
        <end position="312"/>
    </location>
</feature>
<dbReference type="Pfam" id="PF14525">
    <property type="entry name" value="AraC_binding_2"/>
    <property type="match status" value="1"/>
</dbReference>
<dbReference type="Pfam" id="PF12833">
    <property type="entry name" value="HTH_18"/>
    <property type="match status" value="1"/>
</dbReference>
<proteinExistence type="predicted"/>
<evidence type="ECO:0000313" key="5">
    <source>
        <dbReference type="EMBL" id="ASV87180.1"/>
    </source>
</evidence>
<reference evidence="6 8" key="2">
    <citation type="submission" date="2019-09" db="EMBL/GenBank/DDBJ databases">
        <title>Biological control of the noxious weed angled onion (Allium triquetrum) thwarted by endophytic bacteria in Victoria, Australia.</title>
        <authorList>
            <person name="Tehranchian P."/>
            <person name="Adair R.J."/>
            <person name="Van T.H."/>
            <person name="Morrison P.D."/>
            <person name="Williams H."/>
            <person name="Lawrie A.C."/>
        </authorList>
    </citation>
    <scope>NUCLEOTIDE SEQUENCE [LARGE SCALE GENOMIC DNA]</scope>
    <source>
        <strain evidence="6 8">RPTAtOch1</strain>
    </source>
</reference>
<name>A0A248UKW1_9HYPH</name>
<keyword evidence="3" id="KW-0804">Transcription</keyword>
<dbReference type="OrthoDB" id="7904253at2"/>
<dbReference type="GO" id="GO:0043565">
    <property type="term" value="F:sequence-specific DNA binding"/>
    <property type="evidence" value="ECO:0007669"/>
    <property type="project" value="InterPro"/>
</dbReference>
<dbReference type="PANTHER" id="PTHR46796:SF6">
    <property type="entry name" value="ARAC SUBFAMILY"/>
    <property type="match status" value="1"/>
</dbReference>
<organism evidence="5 7">
    <name type="scientific">Ochrobactrum quorumnocens</name>
    <dbReference type="NCBI Taxonomy" id="271865"/>
    <lineage>
        <taxon>Bacteria</taxon>
        <taxon>Pseudomonadati</taxon>
        <taxon>Pseudomonadota</taxon>
        <taxon>Alphaproteobacteria</taxon>
        <taxon>Hyphomicrobiales</taxon>
        <taxon>Brucellaceae</taxon>
        <taxon>Brucella/Ochrobactrum group</taxon>
        <taxon>Ochrobactrum</taxon>
    </lineage>
</organism>
<dbReference type="InterPro" id="IPR035418">
    <property type="entry name" value="AraC-bd_2"/>
</dbReference>
<dbReference type="Proteomes" id="UP000327108">
    <property type="component" value="Unassembled WGS sequence"/>
</dbReference>
<protein>
    <submittedName>
        <fullName evidence="5">Helix-turn-helix domain protein</fullName>
    </submittedName>
    <submittedName>
        <fullName evidence="6">Helix-turn-helix domain-containing protein</fullName>
    </submittedName>
</protein>
<evidence type="ECO:0000313" key="8">
    <source>
        <dbReference type="Proteomes" id="UP000327108"/>
    </source>
</evidence>
<dbReference type="RefSeq" id="WP_095446228.1">
    <property type="nucleotide sequence ID" value="NZ_CP022604.1"/>
</dbReference>
<reference evidence="5 7" key="1">
    <citation type="submission" date="2017-07" db="EMBL/GenBank/DDBJ databases">
        <title>Phylogenetic study on the rhizospheric bacterium Ochrobactrum sp. A44.</title>
        <authorList>
            <person name="Krzyzanowska D.M."/>
            <person name="Ossowicki A."/>
            <person name="Rajewska M."/>
            <person name="Maciag T."/>
            <person name="Kaczynski Z."/>
            <person name="Czerwicka M."/>
            <person name="Jafra S."/>
        </authorList>
    </citation>
    <scope>NUCLEOTIDE SEQUENCE [LARGE SCALE GENOMIC DNA]</scope>
    <source>
        <strain evidence="5 7">A44</strain>
    </source>
</reference>
<evidence type="ECO:0000256" key="1">
    <source>
        <dbReference type="ARBA" id="ARBA00023015"/>
    </source>
</evidence>
<dbReference type="PANTHER" id="PTHR46796">
    <property type="entry name" value="HTH-TYPE TRANSCRIPTIONAL ACTIVATOR RHAS-RELATED"/>
    <property type="match status" value="1"/>
</dbReference>
<evidence type="ECO:0000256" key="2">
    <source>
        <dbReference type="ARBA" id="ARBA00023125"/>
    </source>
</evidence>
<dbReference type="InterPro" id="IPR009057">
    <property type="entry name" value="Homeodomain-like_sf"/>
</dbReference>
<accession>A0A248UKW1</accession>